<dbReference type="NCBIfam" id="TIGR00861">
    <property type="entry name" value="MIP"/>
    <property type="match status" value="1"/>
</dbReference>
<evidence type="ECO:0000256" key="10">
    <source>
        <dbReference type="ARBA" id="ARBA00022553"/>
    </source>
</evidence>
<dbReference type="SUPFAM" id="SSF81338">
    <property type="entry name" value="Aquaporin-like"/>
    <property type="match status" value="1"/>
</dbReference>
<feature type="transmembrane region" description="Helical" evidence="26">
    <location>
        <begin position="41"/>
        <end position="63"/>
    </location>
</feature>
<evidence type="ECO:0000256" key="14">
    <source>
        <dbReference type="ARBA" id="ARBA00023136"/>
    </source>
</evidence>
<feature type="transmembrane region" description="Helical" evidence="26">
    <location>
        <begin position="162"/>
        <end position="181"/>
    </location>
</feature>
<evidence type="ECO:0000256" key="23">
    <source>
        <dbReference type="ARBA" id="ARBA00049571"/>
    </source>
</evidence>
<dbReference type="Proteomes" id="UP001176940">
    <property type="component" value="Unassembled WGS sequence"/>
</dbReference>
<name>A0ABN9MFU2_9NEOB</name>
<organism evidence="27 28">
    <name type="scientific">Ranitomeya imitator</name>
    <name type="common">mimic poison frog</name>
    <dbReference type="NCBI Taxonomy" id="111125"/>
    <lineage>
        <taxon>Eukaryota</taxon>
        <taxon>Metazoa</taxon>
        <taxon>Chordata</taxon>
        <taxon>Craniata</taxon>
        <taxon>Vertebrata</taxon>
        <taxon>Euteleostomi</taxon>
        <taxon>Amphibia</taxon>
        <taxon>Batrachia</taxon>
        <taxon>Anura</taxon>
        <taxon>Neobatrachia</taxon>
        <taxon>Hyloidea</taxon>
        <taxon>Dendrobatidae</taxon>
        <taxon>Dendrobatinae</taxon>
        <taxon>Ranitomeya</taxon>
    </lineage>
</organism>
<evidence type="ECO:0000256" key="21">
    <source>
        <dbReference type="ARBA" id="ARBA00033351"/>
    </source>
</evidence>
<evidence type="ECO:0000256" key="18">
    <source>
        <dbReference type="ARBA" id="ARBA00031462"/>
    </source>
</evidence>
<evidence type="ECO:0000256" key="7">
    <source>
        <dbReference type="ARBA" id="ARBA00020969"/>
    </source>
</evidence>
<evidence type="ECO:0000256" key="2">
    <source>
        <dbReference type="ARBA" id="ARBA00004424"/>
    </source>
</evidence>
<gene>
    <name evidence="27" type="ORF">RIMI_LOCUS19966515</name>
</gene>
<protein>
    <recommendedName>
        <fullName evidence="6">Aquaporin-2</fullName>
    </recommendedName>
    <alternativeName>
        <fullName evidence="17">ADH water channel</fullName>
    </alternativeName>
    <alternativeName>
        <fullName evidence="7">Aquaporin-5</fullName>
    </alternativeName>
    <alternativeName>
        <fullName evidence="21">Aquaporin-CD</fullName>
    </alternativeName>
    <alternativeName>
        <fullName evidence="18">Collecting duct water channel protein</fullName>
    </alternativeName>
    <alternativeName>
        <fullName evidence="19">WCH-CD</fullName>
    </alternativeName>
    <alternativeName>
        <fullName evidence="20">Water channel protein for renal collecting duct</fullName>
    </alternativeName>
</protein>
<dbReference type="CDD" id="cd00333">
    <property type="entry name" value="MIP"/>
    <property type="match status" value="1"/>
</dbReference>
<evidence type="ECO:0000256" key="22">
    <source>
        <dbReference type="ARBA" id="ARBA00049405"/>
    </source>
</evidence>
<sequence>MLKNVCSGAFSRAILAEFLGTLIFVFFGLGCALPWQSAPPSILQISLAFGLAIGTLVQVIGHVSGAHLNPAVTLAFLVASQISFLKCVFYILAQMLGAVAGAGLLYEFTPAKVRGNLSINAINEDTTAGQAVAVELFITMQLVLCVFGTTDSRRSDNIGSPALSIGLSVSLGHLLGIYFTGCSMNPARSFGPAIIMGLYNYHWVFWVGPMCGGIFGSLIYNYLLVPHTKNSLHRLSILQGKYDPEHEQEREEHRKHSVELSSFHKSMDNVYQFHISNVPIYLRLIML</sequence>
<feature type="transmembrane region" description="Helical" evidence="26">
    <location>
        <begin position="128"/>
        <end position="150"/>
    </location>
</feature>
<comment type="similarity">
    <text evidence="5 25">Belongs to the MIP/aquaporin (TC 1.A.8) family.</text>
</comment>
<keyword evidence="12 26" id="KW-1133">Transmembrane helix</keyword>
<dbReference type="PANTHER" id="PTHR19139">
    <property type="entry name" value="AQUAPORIN TRANSPORTER"/>
    <property type="match status" value="1"/>
</dbReference>
<evidence type="ECO:0000256" key="8">
    <source>
        <dbReference type="ARBA" id="ARBA00022448"/>
    </source>
</evidence>
<evidence type="ECO:0000256" key="16">
    <source>
        <dbReference type="ARBA" id="ARBA00023329"/>
    </source>
</evidence>
<evidence type="ECO:0000256" key="15">
    <source>
        <dbReference type="ARBA" id="ARBA00023180"/>
    </source>
</evidence>
<keyword evidence="16" id="KW-0968">Cytoplasmic vesicle</keyword>
<evidence type="ECO:0000256" key="9">
    <source>
        <dbReference type="ARBA" id="ARBA00022475"/>
    </source>
</evidence>
<dbReference type="PRINTS" id="PR00783">
    <property type="entry name" value="MINTRINSICP"/>
</dbReference>
<dbReference type="Gene3D" id="1.20.1080.10">
    <property type="entry name" value="Glycerol uptake facilitator protein"/>
    <property type="match status" value="1"/>
</dbReference>
<dbReference type="PANTHER" id="PTHR19139:SF45">
    <property type="entry name" value="AQUAPORIN-2"/>
    <property type="match status" value="1"/>
</dbReference>
<keyword evidence="10" id="KW-0597">Phosphoprotein</keyword>
<comment type="subunit">
    <text evidence="24">Homotetramer; each monomer provides an independent water pore. Interacts with TRPV4; the interaction is probably indirect and regulates TRPV4 activation by hypotonicity.</text>
</comment>
<dbReference type="InterPro" id="IPR034294">
    <property type="entry name" value="Aquaporin_transptr"/>
</dbReference>
<keyword evidence="14 26" id="KW-0472">Membrane</keyword>
<dbReference type="InterPro" id="IPR023276">
    <property type="entry name" value="Aquaporin_5"/>
</dbReference>
<feature type="transmembrane region" description="Helical" evidence="26">
    <location>
        <begin position="201"/>
        <end position="225"/>
    </location>
</feature>
<dbReference type="PROSITE" id="PS00221">
    <property type="entry name" value="MIP"/>
    <property type="match status" value="1"/>
</dbReference>
<evidence type="ECO:0000256" key="17">
    <source>
        <dbReference type="ARBA" id="ARBA00030671"/>
    </source>
</evidence>
<keyword evidence="11 25" id="KW-0812">Transmembrane</keyword>
<evidence type="ECO:0000256" key="5">
    <source>
        <dbReference type="ARBA" id="ARBA00006175"/>
    </source>
</evidence>
<evidence type="ECO:0000256" key="25">
    <source>
        <dbReference type="RuleBase" id="RU000477"/>
    </source>
</evidence>
<accession>A0ABN9MFU2</accession>
<evidence type="ECO:0000256" key="6">
    <source>
        <dbReference type="ARBA" id="ARBA00020967"/>
    </source>
</evidence>
<dbReference type="InterPro" id="IPR000425">
    <property type="entry name" value="MIP"/>
</dbReference>
<keyword evidence="28" id="KW-1185">Reference proteome</keyword>
<keyword evidence="8 25" id="KW-0813">Transport</keyword>
<evidence type="ECO:0000256" key="4">
    <source>
        <dbReference type="ARBA" id="ARBA00004554"/>
    </source>
</evidence>
<evidence type="ECO:0000256" key="13">
    <source>
        <dbReference type="ARBA" id="ARBA00023034"/>
    </source>
</evidence>
<evidence type="ECO:0000256" key="12">
    <source>
        <dbReference type="ARBA" id="ARBA00022989"/>
    </source>
</evidence>
<evidence type="ECO:0000313" key="27">
    <source>
        <dbReference type="EMBL" id="CAJ0965148.1"/>
    </source>
</evidence>
<feature type="transmembrane region" description="Helical" evidence="26">
    <location>
        <begin position="84"/>
        <end position="108"/>
    </location>
</feature>
<evidence type="ECO:0000256" key="11">
    <source>
        <dbReference type="ARBA" id="ARBA00022692"/>
    </source>
</evidence>
<keyword evidence="15" id="KW-0325">Glycoprotein</keyword>
<reference evidence="27" key="1">
    <citation type="submission" date="2023-07" db="EMBL/GenBank/DDBJ databases">
        <authorList>
            <person name="Stuckert A."/>
        </authorList>
    </citation>
    <scope>NUCLEOTIDE SEQUENCE</scope>
</reference>
<evidence type="ECO:0000256" key="1">
    <source>
        <dbReference type="ARBA" id="ARBA00004166"/>
    </source>
</evidence>
<evidence type="ECO:0000256" key="19">
    <source>
        <dbReference type="ARBA" id="ARBA00031624"/>
    </source>
</evidence>
<comment type="function">
    <text evidence="23">Aquaporins form homotetrameric transmembrane channels, with each monomer independently mediating water transport across the plasma membrane along its osmotic gradient. Plays an important role in fluid secretion in salivary glands. Required for TRPV4 activation by hypotonicity. Together with TRPV4, controls regulatory volume decrease in salivary epithelial cells. Seems to play a redundant role in water transport in the eye, lung and in sweat glands.</text>
</comment>
<proteinExistence type="inferred from homology"/>
<keyword evidence="9" id="KW-1003">Cell membrane</keyword>
<dbReference type="InterPro" id="IPR023271">
    <property type="entry name" value="Aquaporin-like"/>
</dbReference>
<evidence type="ECO:0000256" key="24">
    <source>
        <dbReference type="ARBA" id="ARBA00049719"/>
    </source>
</evidence>
<dbReference type="PROSITE" id="PS51257">
    <property type="entry name" value="PROKAR_LIPOPROTEIN"/>
    <property type="match status" value="1"/>
</dbReference>
<evidence type="ECO:0000313" key="28">
    <source>
        <dbReference type="Proteomes" id="UP001176940"/>
    </source>
</evidence>
<evidence type="ECO:0000256" key="26">
    <source>
        <dbReference type="SAM" id="Phobius"/>
    </source>
</evidence>
<comment type="catalytic activity">
    <reaction evidence="22">
        <text>glycerol(in) = glycerol(out)</text>
        <dbReference type="Rhea" id="RHEA:29675"/>
        <dbReference type="ChEBI" id="CHEBI:17754"/>
    </reaction>
</comment>
<dbReference type="EMBL" id="CAUEEQ010065250">
    <property type="protein sequence ID" value="CAJ0965148.1"/>
    <property type="molecule type" value="Genomic_DNA"/>
</dbReference>
<dbReference type="PRINTS" id="PR02017">
    <property type="entry name" value="AQUAPORIN5"/>
</dbReference>
<comment type="caution">
    <text evidence="27">The sequence shown here is derived from an EMBL/GenBank/DDBJ whole genome shotgun (WGS) entry which is preliminary data.</text>
</comment>
<keyword evidence="13" id="KW-0333">Golgi apparatus</keyword>
<evidence type="ECO:0000256" key="20">
    <source>
        <dbReference type="ARBA" id="ARBA00033076"/>
    </source>
</evidence>
<dbReference type="Pfam" id="PF00230">
    <property type="entry name" value="MIP"/>
    <property type="match status" value="1"/>
</dbReference>
<evidence type="ECO:0000256" key="3">
    <source>
        <dbReference type="ARBA" id="ARBA00004439"/>
    </source>
</evidence>
<dbReference type="InterPro" id="IPR022357">
    <property type="entry name" value="MIP_CS"/>
</dbReference>
<feature type="transmembrane region" description="Helical" evidence="26">
    <location>
        <begin position="12"/>
        <end position="35"/>
    </location>
</feature>
<comment type="subcellular location">
    <subcellularLocation>
        <location evidence="2">Apical cell membrane</location>
        <topology evidence="2">Multi-pass membrane protein</topology>
    </subcellularLocation>
    <subcellularLocation>
        <location evidence="4">Basolateral cell membrane</location>
        <topology evidence="4">Multi-pass membrane protein</topology>
    </subcellularLocation>
    <subcellularLocation>
        <location evidence="3">Cytoplasmic vesicle membrane</location>
        <topology evidence="3">Multi-pass membrane protein</topology>
    </subcellularLocation>
    <subcellularLocation>
        <location evidence="1">Golgi apparatus</location>
        <location evidence="1">trans-Golgi network membrane</location>
        <topology evidence="1">Multi-pass membrane protein</topology>
    </subcellularLocation>
</comment>